<keyword evidence="10" id="KW-1185">Reference proteome</keyword>
<evidence type="ECO:0000313" key="9">
    <source>
        <dbReference type="Proteomes" id="UP000242243"/>
    </source>
</evidence>
<gene>
    <name evidence="7" type="ORF">HHA03_16150</name>
    <name evidence="8" type="ORF">SAMN05421839_10530</name>
</gene>
<dbReference type="InterPro" id="IPR007627">
    <property type="entry name" value="RNA_pol_sigma70_r2"/>
</dbReference>
<dbReference type="OrthoDB" id="9783788at2"/>
<dbReference type="Gene3D" id="1.10.1740.10">
    <property type="match status" value="1"/>
</dbReference>
<dbReference type="AlphaFoldDB" id="A0A1I5MCY4"/>
<keyword evidence="4" id="KW-0804">Transcription</keyword>
<organism evidence="8 9">
    <name type="scientific">Halolactibacillus halophilus</name>
    <dbReference type="NCBI Taxonomy" id="306540"/>
    <lineage>
        <taxon>Bacteria</taxon>
        <taxon>Bacillati</taxon>
        <taxon>Bacillota</taxon>
        <taxon>Bacilli</taxon>
        <taxon>Bacillales</taxon>
        <taxon>Bacillaceae</taxon>
        <taxon>Halolactibacillus</taxon>
    </lineage>
</organism>
<evidence type="ECO:0000313" key="10">
    <source>
        <dbReference type="Proteomes" id="UP000321547"/>
    </source>
</evidence>
<proteinExistence type="predicted"/>
<keyword evidence="3" id="KW-0238">DNA-binding</keyword>
<dbReference type="SUPFAM" id="SSF88659">
    <property type="entry name" value="Sigma3 and sigma4 domains of RNA polymerase sigma factors"/>
    <property type="match status" value="1"/>
</dbReference>
<keyword evidence="1" id="KW-0805">Transcription regulation</keyword>
<feature type="domain" description="RNA polymerase sigma-70 region 2" evidence="5">
    <location>
        <begin position="8"/>
        <end position="74"/>
    </location>
</feature>
<dbReference type="EMBL" id="BJWI01000023">
    <property type="protein sequence ID" value="GEM02083.1"/>
    <property type="molecule type" value="Genomic_DNA"/>
</dbReference>
<dbReference type="Pfam" id="PF04545">
    <property type="entry name" value="Sigma70_r4"/>
    <property type="match status" value="1"/>
</dbReference>
<evidence type="ECO:0000256" key="4">
    <source>
        <dbReference type="ARBA" id="ARBA00023163"/>
    </source>
</evidence>
<dbReference type="Proteomes" id="UP000321547">
    <property type="component" value="Unassembled WGS sequence"/>
</dbReference>
<keyword evidence="2" id="KW-0731">Sigma factor</keyword>
<reference evidence="7 10" key="2">
    <citation type="submission" date="2019-07" db="EMBL/GenBank/DDBJ databases">
        <title>Whole genome shotgun sequence of Halolactibacillus halophilus NBRC 100868.</title>
        <authorList>
            <person name="Hosoyama A."/>
            <person name="Uohara A."/>
            <person name="Ohji S."/>
            <person name="Ichikawa N."/>
        </authorList>
    </citation>
    <scope>NUCLEOTIDE SEQUENCE [LARGE SCALE GENOMIC DNA]</scope>
    <source>
        <strain evidence="7 10">NBRC 100868</strain>
    </source>
</reference>
<dbReference type="RefSeq" id="WP_089830300.1">
    <property type="nucleotide sequence ID" value="NZ_BJWI01000023.1"/>
</dbReference>
<dbReference type="GO" id="GO:0006352">
    <property type="term" value="P:DNA-templated transcription initiation"/>
    <property type="evidence" value="ECO:0007669"/>
    <property type="project" value="InterPro"/>
</dbReference>
<dbReference type="SUPFAM" id="SSF88946">
    <property type="entry name" value="Sigma2 domain of RNA polymerase sigma factors"/>
    <property type="match status" value="1"/>
</dbReference>
<dbReference type="InterPro" id="IPR014284">
    <property type="entry name" value="RNA_pol_sigma-70_dom"/>
</dbReference>
<sequence>MDEFNRLLNDYEPMMYHLLKKYHVRDPEGEFYQELAICLWQATLDYDDEKMKFSTYVYNKMQFRLIDLFRKDERKRNREEKYKLHVEANGQFQTEDQIADGYFINQLRHVLTENEWAWFEGHVLKGKTLVEIGKDLGVSANAVRHYKRSAARKLKDRLKKEEEK</sequence>
<dbReference type="GO" id="GO:0003677">
    <property type="term" value="F:DNA binding"/>
    <property type="evidence" value="ECO:0007669"/>
    <property type="project" value="UniProtKB-KW"/>
</dbReference>
<dbReference type="NCBIfam" id="TIGR02937">
    <property type="entry name" value="sigma70-ECF"/>
    <property type="match status" value="1"/>
</dbReference>
<evidence type="ECO:0000313" key="7">
    <source>
        <dbReference type="EMBL" id="GEM02083.1"/>
    </source>
</evidence>
<feature type="domain" description="RNA polymerase sigma-70 region 4" evidence="6">
    <location>
        <begin position="110"/>
        <end position="155"/>
    </location>
</feature>
<dbReference type="Pfam" id="PF04542">
    <property type="entry name" value="Sigma70_r2"/>
    <property type="match status" value="1"/>
</dbReference>
<evidence type="ECO:0000259" key="5">
    <source>
        <dbReference type="Pfam" id="PF04542"/>
    </source>
</evidence>
<evidence type="ECO:0000259" key="6">
    <source>
        <dbReference type="Pfam" id="PF04545"/>
    </source>
</evidence>
<accession>A0A1I5MCY4</accession>
<dbReference type="InterPro" id="IPR013325">
    <property type="entry name" value="RNA_pol_sigma_r2"/>
</dbReference>
<dbReference type="STRING" id="306540.SAMN05421839_10530"/>
<dbReference type="InterPro" id="IPR007630">
    <property type="entry name" value="RNA_pol_sigma70_r4"/>
</dbReference>
<evidence type="ECO:0000256" key="3">
    <source>
        <dbReference type="ARBA" id="ARBA00023125"/>
    </source>
</evidence>
<evidence type="ECO:0000256" key="1">
    <source>
        <dbReference type="ARBA" id="ARBA00023015"/>
    </source>
</evidence>
<protein>
    <submittedName>
        <fullName evidence="8">RNA polymerase sigma factor, sigma-70 family</fullName>
    </submittedName>
</protein>
<dbReference type="Proteomes" id="UP000242243">
    <property type="component" value="Unassembled WGS sequence"/>
</dbReference>
<name>A0A1I5MCY4_9BACI</name>
<reference evidence="8 9" key="1">
    <citation type="submission" date="2016-10" db="EMBL/GenBank/DDBJ databases">
        <authorList>
            <person name="de Groot N.N."/>
        </authorList>
    </citation>
    <scope>NUCLEOTIDE SEQUENCE [LARGE SCALE GENOMIC DNA]</scope>
    <source>
        <strain evidence="8 9">DSM 17073</strain>
    </source>
</reference>
<evidence type="ECO:0000313" key="8">
    <source>
        <dbReference type="EMBL" id="SFP07369.1"/>
    </source>
</evidence>
<dbReference type="Gene3D" id="1.10.10.10">
    <property type="entry name" value="Winged helix-like DNA-binding domain superfamily/Winged helix DNA-binding domain"/>
    <property type="match status" value="1"/>
</dbReference>
<dbReference type="InterPro" id="IPR036388">
    <property type="entry name" value="WH-like_DNA-bd_sf"/>
</dbReference>
<dbReference type="GO" id="GO:0016987">
    <property type="term" value="F:sigma factor activity"/>
    <property type="evidence" value="ECO:0007669"/>
    <property type="project" value="UniProtKB-KW"/>
</dbReference>
<dbReference type="InterPro" id="IPR013324">
    <property type="entry name" value="RNA_pol_sigma_r3/r4-like"/>
</dbReference>
<evidence type="ECO:0000256" key="2">
    <source>
        <dbReference type="ARBA" id="ARBA00023082"/>
    </source>
</evidence>
<dbReference type="EMBL" id="FOXC01000005">
    <property type="protein sequence ID" value="SFP07369.1"/>
    <property type="molecule type" value="Genomic_DNA"/>
</dbReference>